<protein>
    <submittedName>
        <fullName evidence="1">Uncharacterized protein</fullName>
    </submittedName>
</protein>
<proteinExistence type="predicted"/>
<organism evidence="1">
    <name type="scientific">Desulfofervidus auxilii</name>
    <dbReference type="NCBI Taxonomy" id="1621989"/>
    <lineage>
        <taxon>Bacteria</taxon>
        <taxon>Pseudomonadati</taxon>
        <taxon>Thermodesulfobacteriota</taxon>
        <taxon>Candidatus Desulfofervidia</taxon>
        <taxon>Candidatus Desulfofervidales</taxon>
        <taxon>Candidatus Desulfofervidaceae</taxon>
        <taxon>Candidatus Desulfofervidus</taxon>
    </lineage>
</organism>
<comment type="caution">
    <text evidence="1">The sequence shown here is derived from an EMBL/GenBank/DDBJ whole genome shotgun (WGS) entry which is preliminary data.</text>
</comment>
<reference evidence="1" key="1">
    <citation type="journal article" date="2020" name="mSystems">
        <title>Genome- and Community-Level Interaction Insights into Carbon Utilization and Element Cycling Functions of Hydrothermarchaeota in Hydrothermal Sediment.</title>
        <authorList>
            <person name="Zhou Z."/>
            <person name="Liu Y."/>
            <person name="Xu W."/>
            <person name="Pan J."/>
            <person name="Luo Z.H."/>
            <person name="Li M."/>
        </authorList>
    </citation>
    <scope>NUCLEOTIDE SEQUENCE [LARGE SCALE GENOMIC DNA]</scope>
    <source>
        <strain evidence="1">HyVt-233</strain>
    </source>
</reference>
<dbReference type="AlphaFoldDB" id="A0A7C0Y7K2"/>
<dbReference type="EMBL" id="DRBS01000244">
    <property type="protein sequence ID" value="HDD44470.1"/>
    <property type="molecule type" value="Genomic_DNA"/>
</dbReference>
<evidence type="ECO:0000313" key="1">
    <source>
        <dbReference type="EMBL" id="HDD44470.1"/>
    </source>
</evidence>
<dbReference type="Proteomes" id="UP000886289">
    <property type="component" value="Unassembled WGS sequence"/>
</dbReference>
<gene>
    <name evidence="1" type="ORF">ENG63_06390</name>
</gene>
<sequence length="153" mass="17998">MLKKFLKDYKKMKKFFIHEGTVPTVREIREMGAVPPLYVLIAEETYSDLFKCIPLTELGIFVPYEGVPIFNFKDIPLSLCCLPFWIYLSKEILIKFSRTIAKTDEKSISRCLEFVSKAKIPKKGIFAEYINFEMERLRDLNTYSMLSFIEKIQ</sequence>
<accession>A0A7C0Y7K2</accession>
<name>A0A7C0Y7K2_DESA2</name>